<dbReference type="RefSeq" id="WP_064583005.1">
    <property type="nucleotide sequence ID" value="NZ_CP015878.1"/>
</dbReference>
<accession>A0A1A9KBY9</accession>
<dbReference type="InterPro" id="IPR023631">
    <property type="entry name" value="Amidase_dom"/>
</dbReference>
<reference evidence="2 3" key="1">
    <citation type="submission" date="2016-05" db="EMBL/GenBank/DDBJ databases">
        <title>Genome Sequence of Pseudomonas citronellolis Strain SJTE-3, an Estrogens and Persistent Organic Pollutants degradation strain.</title>
        <authorList>
            <person name="Liang R."/>
        </authorList>
    </citation>
    <scope>NUCLEOTIDE SEQUENCE [LARGE SCALE GENOMIC DNA]</scope>
    <source>
        <strain evidence="2 3">SJTE-3</strain>
    </source>
</reference>
<name>A0A1A9KBY9_9PSED</name>
<protein>
    <submittedName>
        <fullName evidence="2">Amidase</fullName>
    </submittedName>
</protein>
<dbReference type="SUPFAM" id="SSF75304">
    <property type="entry name" value="Amidase signature (AS) enzymes"/>
    <property type="match status" value="1"/>
</dbReference>
<dbReference type="InterPro" id="IPR000120">
    <property type="entry name" value="Amidase"/>
</dbReference>
<dbReference type="Pfam" id="PF01425">
    <property type="entry name" value="Amidase"/>
    <property type="match status" value="1"/>
</dbReference>
<dbReference type="Proteomes" id="UP000077748">
    <property type="component" value="Chromosome"/>
</dbReference>
<organism evidence="2 3">
    <name type="scientific">Pseudomonas citronellolis</name>
    <dbReference type="NCBI Taxonomy" id="53408"/>
    <lineage>
        <taxon>Bacteria</taxon>
        <taxon>Pseudomonadati</taxon>
        <taxon>Pseudomonadota</taxon>
        <taxon>Gammaproteobacteria</taxon>
        <taxon>Pseudomonadales</taxon>
        <taxon>Pseudomonadaceae</taxon>
        <taxon>Pseudomonas</taxon>
    </lineage>
</organism>
<proteinExistence type="predicted"/>
<dbReference type="PANTHER" id="PTHR11895">
    <property type="entry name" value="TRANSAMIDASE"/>
    <property type="match status" value="1"/>
</dbReference>
<evidence type="ECO:0000313" key="3">
    <source>
        <dbReference type="Proteomes" id="UP000077748"/>
    </source>
</evidence>
<sequence>MRPHELGLVEAAEAIATRALSAVELATDCLAIVAAREAQVGAWVHIDAEQVLREARRLDNEPVRGPLHGVPVAIKDIIDTCDMPTCNGSPIYAGRHPGMDAASVALLKRAGALVMGKTVTTEFAYFKAGKTRNPHNLEHTPGGSSSGSAAAVASHMVPAALGSQTAGSLIRPASYCGVVGYKPTYGDFPTTGVKGFSHSLDTLGVLTRSVDDARLLRSVLTADSVFPFSSSERWIPSIGLCRTPDWLQASPETRHGLEQLLLSLGECGARVGDARLPPSFTAFADLQRKVMAYEAARSLAPEYDGYREQLSEPLLALIDYGQGISTEEYGEARSSAEQGVIASASIFEEWDVLLAPSAPGTAPLASDGTGDPLFSRLWMLLGVPTLSLPALTGRNGLPIGIQLVGARFGDDRLLRAAQWVESVLSDRPRFSLL</sequence>
<dbReference type="EMBL" id="CP015878">
    <property type="protein sequence ID" value="ANI15042.1"/>
    <property type="molecule type" value="Genomic_DNA"/>
</dbReference>
<dbReference type="PANTHER" id="PTHR11895:SF151">
    <property type="entry name" value="GLUTAMYL-TRNA(GLN) AMIDOTRANSFERASE SUBUNIT A"/>
    <property type="match status" value="1"/>
</dbReference>
<dbReference type="InterPro" id="IPR036928">
    <property type="entry name" value="AS_sf"/>
</dbReference>
<gene>
    <name evidence="2" type="ORF">A9C11_14065</name>
</gene>
<feature type="domain" description="Amidase" evidence="1">
    <location>
        <begin position="29"/>
        <end position="414"/>
    </location>
</feature>
<evidence type="ECO:0000313" key="2">
    <source>
        <dbReference type="EMBL" id="ANI15042.1"/>
    </source>
</evidence>
<dbReference type="GO" id="GO:0003824">
    <property type="term" value="F:catalytic activity"/>
    <property type="evidence" value="ECO:0007669"/>
    <property type="project" value="InterPro"/>
</dbReference>
<dbReference type="AlphaFoldDB" id="A0A1A9KBY9"/>
<evidence type="ECO:0000259" key="1">
    <source>
        <dbReference type="Pfam" id="PF01425"/>
    </source>
</evidence>
<dbReference type="Gene3D" id="3.90.1300.10">
    <property type="entry name" value="Amidase signature (AS) domain"/>
    <property type="match status" value="1"/>
</dbReference>